<dbReference type="EMBL" id="CAADEX010000105">
    <property type="protein sequence ID" value="VFJ61949.1"/>
    <property type="molecule type" value="Genomic_DNA"/>
</dbReference>
<evidence type="ECO:0000313" key="1">
    <source>
        <dbReference type="EMBL" id="VFJ61949.1"/>
    </source>
</evidence>
<proteinExistence type="predicted"/>
<organism evidence="1">
    <name type="scientific">Candidatus Kentrum sp. DK</name>
    <dbReference type="NCBI Taxonomy" id="2126562"/>
    <lineage>
        <taxon>Bacteria</taxon>
        <taxon>Pseudomonadati</taxon>
        <taxon>Pseudomonadota</taxon>
        <taxon>Gammaproteobacteria</taxon>
        <taxon>Candidatus Kentrum</taxon>
    </lineage>
</organism>
<accession>A0A450T5I7</accession>
<reference evidence="1" key="1">
    <citation type="submission" date="2019-02" db="EMBL/GenBank/DDBJ databases">
        <authorList>
            <person name="Gruber-Vodicka R. H."/>
            <person name="Seah K. B. B."/>
        </authorList>
    </citation>
    <scope>NUCLEOTIDE SEQUENCE</scope>
    <source>
        <strain evidence="1">BECK_DK47</strain>
    </source>
</reference>
<dbReference type="AlphaFoldDB" id="A0A450T5I7"/>
<gene>
    <name evidence="1" type="ORF">BECKDK2373B_GA0170837_110519</name>
</gene>
<sequence length="84" mass="9719">MDFCIWLVFERGVIRFPPFSLVPRKLLRGLDAFALVKTAKTKARFLSISQSSTALISRFGFCVINRQQVNFHFFLSSPNSRFPF</sequence>
<name>A0A450T5I7_9GAMM</name>
<protein>
    <submittedName>
        <fullName evidence="1">Uncharacterized protein</fullName>
    </submittedName>
</protein>